<dbReference type="GO" id="GO:0005524">
    <property type="term" value="F:ATP binding"/>
    <property type="evidence" value="ECO:0007669"/>
    <property type="project" value="UniProtKB-KW"/>
</dbReference>
<dbReference type="PANTHER" id="PTHR24223:SF456">
    <property type="entry name" value="MULTIDRUG RESISTANCE-ASSOCIATED PROTEIN LETHAL(2)03659"/>
    <property type="match status" value="1"/>
</dbReference>
<dbReference type="GO" id="GO:0042626">
    <property type="term" value="F:ATPase-coupled transmembrane transporter activity"/>
    <property type="evidence" value="ECO:0007669"/>
    <property type="project" value="TreeGrafter"/>
</dbReference>
<dbReference type="PANTHER" id="PTHR24223">
    <property type="entry name" value="ATP-BINDING CASSETTE SUB-FAMILY C"/>
    <property type="match status" value="1"/>
</dbReference>
<dbReference type="SUPFAM" id="SSF52540">
    <property type="entry name" value="P-loop containing nucleoside triphosphate hydrolases"/>
    <property type="match status" value="2"/>
</dbReference>
<reference evidence="10 11" key="1">
    <citation type="submission" date="2016-10" db="EMBL/GenBank/DDBJ databases">
        <title>Reductive evolution of mitochondrial metabolism and differential evolution of invasion-related proteins in Cryptosporidium.</title>
        <authorList>
            <person name="Liu S."/>
            <person name="Roellig D.M."/>
            <person name="Guo Y."/>
            <person name="Li N."/>
            <person name="Frace M.A."/>
            <person name="Tang K."/>
            <person name="Zhang L."/>
            <person name="Feng Y."/>
            <person name="Xiao L."/>
        </authorList>
    </citation>
    <scope>NUCLEOTIDE SEQUENCE [LARGE SCALE GENOMIC DNA]</scope>
    <source>
        <strain evidence="10">30847</strain>
    </source>
</reference>
<evidence type="ECO:0000256" key="7">
    <source>
        <dbReference type="ARBA" id="ARBA00023136"/>
    </source>
</evidence>
<keyword evidence="6 8" id="KW-1133">Transmembrane helix</keyword>
<organism evidence="10 11">
    <name type="scientific">Cryptosporidium andersoni</name>
    <dbReference type="NCBI Taxonomy" id="117008"/>
    <lineage>
        <taxon>Eukaryota</taxon>
        <taxon>Sar</taxon>
        <taxon>Alveolata</taxon>
        <taxon>Apicomplexa</taxon>
        <taxon>Conoidasida</taxon>
        <taxon>Coccidia</taxon>
        <taxon>Eucoccidiorida</taxon>
        <taxon>Eimeriorina</taxon>
        <taxon>Cryptosporidiidae</taxon>
        <taxon>Cryptosporidium</taxon>
    </lineage>
</organism>
<gene>
    <name evidence="10" type="ORF">cand_025060</name>
</gene>
<proteinExistence type="inferred from homology"/>
<evidence type="ECO:0000256" key="1">
    <source>
        <dbReference type="ARBA" id="ARBA00004141"/>
    </source>
</evidence>
<feature type="transmembrane region" description="Helical" evidence="8">
    <location>
        <begin position="935"/>
        <end position="965"/>
    </location>
</feature>
<dbReference type="Proteomes" id="UP000186804">
    <property type="component" value="Unassembled WGS sequence"/>
</dbReference>
<comment type="similarity">
    <text evidence="2">Belongs to the ABC transporter superfamily. ABCC family. Conjugate transporter (TC 3.A.1.208) subfamily.</text>
</comment>
<evidence type="ECO:0000256" key="5">
    <source>
        <dbReference type="ARBA" id="ARBA00022840"/>
    </source>
</evidence>
<dbReference type="InterPro" id="IPR050173">
    <property type="entry name" value="ABC_transporter_C-like"/>
</dbReference>
<dbReference type="Gene3D" id="1.20.1560.10">
    <property type="entry name" value="ABC transporter type 1, transmembrane domain"/>
    <property type="match status" value="1"/>
</dbReference>
<dbReference type="SUPFAM" id="SSF90123">
    <property type="entry name" value="ABC transporter transmembrane region"/>
    <property type="match status" value="1"/>
</dbReference>
<evidence type="ECO:0000256" key="2">
    <source>
        <dbReference type="ARBA" id="ARBA00009726"/>
    </source>
</evidence>
<evidence type="ECO:0000256" key="3">
    <source>
        <dbReference type="ARBA" id="ARBA00022692"/>
    </source>
</evidence>
<keyword evidence="4" id="KW-0547">Nucleotide-binding</keyword>
<feature type="transmembrane region" description="Helical" evidence="8">
    <location>
        <begin position="83"/>
        <end position="102"/>
    </location>
</feature>
<feature type="transmembrane region" description="Helical" evidence="8">
    <location>
        <begin position="807"/>
        <end position="826"/>
    </location>
</feature>
<dbReference type="OrthoDB" id="6500128at2759"/>
<keyword evidence="11" id="KW-1185">Reference proteome</keyword>
<evidence type="ECO:0000256" key="4">
    <source>
        <dbReference type="ARBA" id="ARBA00022741"/>
    </source>
</evidence>
<evidence type="ECO:0000313" key="10">
    <source>
        <dbReference type="EMBL" id="OII71347.1"/>
    </source>
</evidence>
<comment type="caution">
    <text evidence="10">The sequence shown here is derived from an EMBL/GenBank/DDBJ whole genome shotgun (WGS) entry which is preliminary data.</text>
</comment>
<dbReference type="Pfam" id="PF00005">
    <property type="entry name" value="ABC_tran"/>
    <property type="match status" value="2"/>
</dbReference>
<feature type="transmembrane region" description="Helical" evidence="8">
    <location>
        <begin position="220"/>
        <end position="239"/>
    </location>
</feature>
<evidence type="ECO:0000256" key="8">
    <source>
        <dbReference type="SAM" id="Phobius"/>
    </source>
</evidence>
<feature type="transmembrane region" description="Helical" evidence="8">
    <location>
        <begin position="851"/>
        <end position="871"/>
    </location>
</feature>
<dbReference type="InterPro" id="IPR036640">
    <property type="entry name" value="ABC1_TM_sf"/>
</dbReference>
<dbReference type="RefSeq" id="XP_067066598.1">
    <property type="nucleotide sequence ID" value="XM_067212736.1"/>
</dbReference>
<dbReference type="GO" id="GO:0016887">
    <property type="term" value="F:ATP hydrolysis activity"/>
    <property type="evidence" value="ECO:0007669"/>
    <property type="project" value="InterPro"/>
</dbReference>
<evidence type="ECO:0000256" key="6">
    <source>
        <dbReference type="ARBA" id="ARBA00022989"/>
    </source>
</evidence>
<dbReference type="VEuPathDB" id="CryptoDB:cand_025060"/>
<evidence type="ECO:0000313" key="11">
    <source>
        <dbReference type="Proteomes" id="UP000186804"/>
    </source>
</evidence>
<feature type="transmembrane region" description="Helical" evidence="8">
    <location>
        <begin position="345"/>
        <end position="365"/>
    </location>
</feature>
<sequence length="1430" mass="163442">MINTLIRDPFLSSITTLNRRLWVGYPKDVNSKDISDNTSDILESDVDRLYKIYASSKVFLSKCGKFTKLEVFKIFVQGFINDYIKLLVLQFLLILVSCYFTYYAKSFFLHTLSCDSKRDLKVGLLLLSIQIVHIFLSTFTDYYREGLQIRVRGAIILFCMKNLINSKYTDVEGVSLAKIQSLISVDGEFSEYSLSYGVDLILLPLNVMVTLIFAKVIFGGVPLLICSTCLLVFGSFAILSQYISSSYKRPFLDYREARVAEEARLLSYSSDIMGTNQYLMAIKYLINGNRRLEMYYNGCRKYWFAIGDIACNWMSIICALGLCIYGKVYELKSVKVATTIVECAYFIPAYIKPLSLIAYLVYYLTEANNSLTRISSLFNYILESYDSLGDKITVINSKQCSNLHLSYIYIESGGNSLPVILRPGMLTLLVGESKSGKSSFLLNLIRSNKYSNSKLKMKFKVVFKDFNDSKNNNSKRLSKGYNLGILEDNSETDHNLWTSSLEEYFEICYVPQSIWVPDGFSLKDAILCGRPYDEDLWNKTIDICCLRPDFEQLGLTKIENPLEYKLNLKQLSMGQKARLSIARAIYDVSLKLNPIFLFDNVLIYLDTKVRNNILFNLFNRESGVFRFGCGIIAIEPYMIDFTLVSLKSKISSCNKLLVREMGQHYNKSELVTSKTTNKNVTLSYLNLRQVYSSDNSCNMELSKHELAFVNIYNIVDNCIIDANYLDIQSIPKESSTNMISYEDEIADSGTCLGVSDMVVKCLDRSTLRFNSNLHSPSIYWYYLFKAAATISHSNSFKGSQFGTKRNFLFVNLFLTLLLLPAIFYKISEYCLVNVLANPKSNYSEYLFKVHFYIYCGSNLVLLATSCIKAFLEVYLGQSAARYTHDTLISGYLGTNSNLRTLPSSLIFNRLSTDQLIIDYCTTKRIGQVVQHLNKVIIASIMAAFASSYPAVVLGIIICVSLIIYLKYVRYFINSCKSLRFCYQTEVSSLINIASTITEGILCIRCQRFNHFYTSKTIQQIKAILIPLYGQVALDIWLRLRLDLYLSIPLNIFNILLSSFFGSQIPLTLGLALSTALSVPKYVSSIVQYWSKMEIELVAVSRVREYLEQIESDNFEDLGENETSKFTSKYTPEISDLNNIVEFKDVYCCYYKLILAESRFWDEALGTFTEFQIIPCIKGLTSKLYTGDTVAIIGRTGSGKTSILRFIAGILKPCCGKAVIKYGEPFSTTDIREKLLNWHLDLRTIEPSISWNILKNLEKTRYIAYLPIKVYYPQKMTIKQILDPNNIYQDEDIISVLNICRLKLNTKFENMRNSQVDCTYPLMNSESIQNQIYIPLENYEFSDSQLRILTFAGFILNRLNIKILLIDEPPIIREKYNIIDTESYLLPSLVREYFSHCVVFIAAHEGCSLVGMKYIWLVSNGIIQIISNENL</sequence>
<accession>A0A1J4MCY0</accession>
<feature type="domain" description="ABC transporter" evidence="9">
    <location>
        <begin position="1177"/>
        <end position="1368"/>
    </location>
</feature>
<dbReference type="Gene3D" id="3.40.50.300">
    <property type="entry name" value="P-loop containing nucleotide triphosphate hydrolases"/>
    <property type="match status" value="2"/>
</dbReference>
<feature type="transmembrane region" description="Helical" evidence="8">
    <location>
        <begin position="302"/>
        <end position="325"/>
    </location>
</feature>
<name>A0A1J4MCY0_9CRYT</name>
<keyword evidence="3 8" id="KW-0812">Transmembrane</keyword>
<dbReference type="InterPro" id="IPR003439">
    <property type="entry name" value="ABC_transporter-like_ATP-bd"/>
</dbReference>
<dbReference type="EMBL" id="LRBS01000123">
    <property type="protein sequence ID" value="OII71347.1"/>
    <property type="molecule type" value="Genomic_DNA"/>
</dbReference>
<dbReference type="InterPro" id="IPR027417">
    <property type="entry name" value="P-loop_NTPase"/>
</dbReference>
<keyword evidence="5" id="KW-0067">ATP-binding</keyword>
<feature type="transmembrane region" description="Helical" evidence="8">
    <location>
        <begin position="122"/>
        <end position="143"/>
    </location>
</feature>
<dbReference type="GO" id="GO:0016020">
    <property type="term" value="C:membrane"/>
    <property type="evidence" value="ECO:0007669"/>
    <property type="project" value="UniProtKB-SubCell"/>
</dbReference>
<evidence type="ECO:0000259" key="9">
    <source>
        <dbReference type="Pfam" id="PF00005"/>
    </source>
</evidence>
<keyword evidence="7 8" id="KW-0472">Membrane</keyword>
<dbReference type="GeneID" id="92366690"/>
<feature type="domain" description="ABC transporter" evidence="9">
    <location>
        <begin position="420"/>
        <end position="586"/>
    </location>
</feature>
<comment type="subcellular location">
    <subcellularLocation>
        <location evidence="1">Membrane</location>
        <topology evidence="1">Multi-pass membrane protein</topology>
    </subcellularLocation>
</comment>
<protein>
    <recommendedName>
        <fullName evidence="9">ABC transporter domain-containing protein</fullName>
    </recommendedName>
</protein>